<dbReference type="Pfam" id="PF13391">
    <property type="entry name" value="HNH_2"/>
    <property type="match status" value="1"/>
</dbReference>
<gene>
    <name evidence="2" type="ordered locus">SRU_0540</name>
</gene>
<evidence type="ECO:0000259" key="1">
    <source>
        <dbReference type="Pfam" id="PF13391"/>
    </source>
</evidence>
<dbReference type="PIRSF" id="PIRSF030850">
    <property type="entry name" value="UCP030850"/>
    <property type="match status" value="1"/>
</dbReference>
<dbReference type="PATRIC" id="fig|309807.25.peg.562"/>
<dbReference type="KEGG" id="sru:SRU_0540"/>
<keyword evidence="2" id="KW-0255">Endonuclease</keyword>
<name>Q2S548_SALRD</name>
<reference evidence="2 3" key="1">
    <citation type="journal article" date="2005" name="Proc. Natl. Acad. Sci. U.S.A.">
        <title>The genome of Salinibacter ruber: convergence and gene exchange among hyperhalophilic bacteria and archaea.</title>
        <authorList>
            <person name="Mongodin E.F."/>
            <person name="Nelson K.E."/>
            <person name="Daugherty S."/>
            <person name="Deboy R.T."/>
            <person name="Wister J."/>
            <person name="Khouri H."/>
            <person name="Weidman J."/>
            <person name="Walsh D.A."/>
            <person name="Papke R.T."/>
            <person name="Sanchez Perez G."/>
            <person name="Sharma A.K."/>
            <person name="Nesbo C.L."/>
            <person name="MacLeod D."/>
            <person name="Bapteste E."/>
            <person name="Doolittle W.F."/>
            <person name="Charlebois R.L."/>
            <person name="Legault B."/>
            <person name="Rodriguez-Valera F."/>
        </authorList>
    </citation>
    <scope>NUCLEOTIDE SEQUENCE [LARGE SCALE GENOMIC DNA]</scope>
    <source>
        <strain evidence="3">DSM 13855 / CECT 5946 / M31</strain>
    </source>
</reference>
<dbReference type="CDD" id="cd00085">
    <property type="entry name" value="HNHc"/>
    <property type="match status" value="1"/>
</dbReference>
<dbReference type="InterPro" id="IPR003615">
    <property type="entry name" value="HNH_nuc"/>
</dbReference>
<dbReference type="STRING" id="309807.SRU_0540"/>
<dbReference type="OrthoDB" id="67788at2"/>
<keyword evidence="2" id="KW-0378">Hydrolase</keyword>
<evidence type="ECO:0000313" key="2">
    <source>
        <dbReference type="EMBL" id="ABC44479.1"/>
    </source>
</evidence>
<feature type="domain" description="HNH nuclease" evidence="1">
    <location>
        <begin position="164"/>
        <end position="217"/>
    </location>
</feature>
<dbReference type="HOGENOM" id="CLU_075532_0_0_10"/>
<keyword evidence="3" id="KW-1185">Reference proteome</keyword>
<proteinExistence type="predicted"/>
<dbReference type="EMBL" id="CP000159">
    <property type="protein sequence ID" value="ABC44479.1"/>
    <property type="molecule type" value="Genomic_DNA"/>
</dbReference>
<evidence type="ECO:0000313" key="3">
    <source>
        <dbReference type="Proteomes" id="UP000008674"/>
    </source>
</evidence>
<dbReference type="Proteomes" id="UP000008674">
    <property type="component" value="Chromosome"/>
</dbReference>
<organism evidence="2 3">
    <name type="scientific">Salinibacter ruber (strain DSM 13855 / M31)</name>
    <dbReference type="NCBI Taxonomy" id="309807"/>
    <lineage>
        <taxon>Bacteria</taxon>
        <taxon>Pseudomonadati</taxon>
        <taxon>Rhodothermota</taxon>
        <taxon>Rhodothermia</taxon>
        <taxon>Rhodothermales</taxon>
        <taxon>Salinibacteraceae</taxon>
        <taxon>Salinibacter</taxon>
    </lineage>
</organism>
<keyword evidence="2" id="KW-0540">Nuclease</keyword>
<dbReference type="eggNOG" id="COG3440">
    <property type="taxonomic scope" value="Bacteria"/>
</dbReference>
<dbReference type="InterPro" id="IPR011396">
    <property type="entry name" value="PT_DNA_restrict"/>
</dbReference>
<protein>
    <submittedName>
        <fullName evidence="2">HNH endonuclease family protein</fullName>
    </submittedName>
</protein>
<sequence length="272" mass="31432">MIALDPQLLDLFNGYWDLIMPEQRRGNIALPFYHLSSEDFWHLIPQDGSEDVLDAGRRLRTIRQLKEHTRGARLDDALHTLLSHEEPRDILRTTLIEAHFDESVHETLADQSSIHVEAFEYRRKLLRQAREEDETAEDTSSEITEPARDQGFRQAVVEAYDYRCALSGVRILTVDHHTAVDAAHIKPWSVSHNDDPRNGLALSKLCHWAFEEGLLTVSADYTILLSPELTAPYNTTGHLDTLDGRLLHLPDEEALWPDQEYLSWHRRKRFRG</sequence>
<dbReference type="GO" id="GO:0004519">
    <property type="term" value="F:endonuclease activity"/>
    <property type="evidence" value="ECO:0007669"/>
    <property type="project" value="UniProtKB-KW"/>
</dbReference>
<dbReference type="EnsemblBacteria" id="ABC44479">
    <property type="protein sequence ID" value="ABC44479"/>
    <property type="gene ID" value="SRU_0540"/>
</dbReference>
<dbReference type="AlphaFoldDB" id="Q2S548"/>
<accession>Q2S548</accession>